<dbReference type="Proteomes" id="UP000247437">
    <property type="component" value="Unassembled WGS sequence"/>
</dbReference>
<dbReference type="EMBL" id="PDLL01000051">
    <property type="protein sequence ID" value="PYY71307.1"/>
    <property type="molecule type" value="Genomic_DNA"/>
</dbReference>
<evidence type="ECO:0000313" key="2">
    <source>
        <dbReference type="Proteomes" id="UP000247437"/>
    </source>
</evidence>
<dbReference type="RefSeq" id="WP_110658500.1">
    <property type="nucleotide sequence ID" value="NZ_PDLL01000051.1"/>
</dbReference>
<dbReference type="AlphaFoldDB" id="A0A2W0ETU1"/>
<dbReference type="OrthoDB" id="6996126at2"/>
<comment type="caution">
    <text evidence="1">The sequence shown here is derived from an EMBL/GenBank/DDBJ whole genome shotgun (WGS) entry which is preliminary data.</text>
</comment>
<accession>A0A2W0ETU1</accession>
<organism evidence="1 2">
    <name type="scientific">Pseudomonas jessenii</name>
    <dbReference type="NCBI Taxonomy" id="77298"/>
    <lineage>
        <taxon>Bacteria</taxon>
        <taxon>Pseudomonadati</taxon>
        <taxon>Pseudomonadota</taxon>
        <taxon>Gammaproteobacteria</taxon>
        <taxon>Pseudomonadales</taxon>
        <taxon>Pseudomonadaceae</taxon>
        <taxon>Pseudomonas</taxon>
    </lineage>
</organism>
<proteinExistence type="predicted"/>
<sequence length="123" mass="13817">MPPGKRELARIERRLITTLTEACETAKGEIKGFAWLTHTADLNALAATLKVTWVFETLADRKLAQVDAKARIFELTAIALKEVNIDLTPSDHSVRFDSEDECQRTHRGDWKIRLTQSRVANGG</sequence>
<reference evidence="1 2" key="1">
    <citation type="journal article" date="2018" name="Appl. Microbiol. Biotechnol.">
        <title>Characterization of the caprolactam degradation pathway in Pseudomonas jessenii using mass spectrometry-based proteomics.</title>
        <authorList>
            <person name="Otzen M."/>
            <person name="Palacio C."/>
            <person name="Janssen D.B."/>
        </authorList>
    </citation>
    <scope>NUCLEOTIDE SEQUENCE [LARGE SCALE GENOMIC DNA]</scope>
    <source>
        <strain evidence="1 2">GO3</strain>
    </source>
</reference>
<evidence type="ECO:0000313" key="1">
    <source>
        <dbReference type="EMBL" id="PYY71307.1"/>
    </source>
</evidence>
<evidence type="ECO:0008006" key="3">
    <source>
        <dbReference type="Google" id="ProtNLM"/>
    </source>
</evidence>
<gene>
    <name evidence="1" type="ORF">CRX42_06910</name>
</gene>
<protein>
    <recommendedName>
        <fullName evidence="3">Fis family transcriptional regulator</fullName>
    </recommendedName>
</protein>
<name>A0A2W0ETU1_PSEJE</name>